<feature type="domain" description="PAS fold-3" evidence="3">
    <location>
        <begin position="495"/>
        <end position="568"/>
    </location>
</feature>
<organism evidence="4 5">
    <name type="scientific">Opisthorchis viverrini</name>
    <name type="common">Southeast Asian liver fluke</name>
    <dbReference type="NCBI Taxonomy" id="6198"/>
    <lineage>
        <taxon>Eukaryota</taxon>
        <taxon>Metazoa</taxon>
        <taxon>Spiralia</taxon>
        <taxon>Lophotrochozoa</taxon>
        <taxon>Platyhelminthes</taxon>
        <taxon>Trematoda</taxon>
        <taxon>Digenea</taxon>
        <taxon>Opisthorchiida</taxon>
        <taxon>Opisthorchiata</taxon>
        <taxon>Opisthorchiidae</taxon>
        <taxon>Opisthorchis</taxon>
    </lineage>
</organism>
<evidence type="ECO:0000259" key="3">
    <source>
        <dbReference type="Pfam" id="PF08447"/>
    </source>
</evidence>
<feature type="transmembrane region" description="Helical" evidence="2">
    <location>
        <begin position="1060"/>
        <end position="1084"/>
    </location>
</feature>
<gene>
    <name evidence="4" type="ORF">T265_09891</name>
</gene>
<dbReference type="EMBL" id="KL596934">
    <property type="protein sequence ID" value="KER21886.1"/>
    <property type="molecule type" value="Genomic_DNA"/>
</dbReference>
<dbReference type="OrthoDB" id="6274309at2759"/>
<protein>
    <recommendedName>
        <fullName evidence="3">PAS fold-3 domain-containing protein</fullName>
    </recommendedName>
</protein>
<keyword evidence="5" id="KW-1185">Reference proteome</keyword>
<dbReference type="RefSeq" id="XP_009174367.1">
    <property type="nucleotide sequence ID" value="XM_009176103.1"/>
</dbReference>
<accession>A0A074Z467</accession>
<reference evidence="4 5" key="1">
    <citation type="submission" date="2013-11" db="EMBL/GenBank/DDBJ databases">
        <title>Opisthorchis viverrini - life in the bile duct.</title>
        <authorList>
            <person name="Young N.D."/>
            <person name="Nagarajan N."/>
            <person name="Lin S.J."/>
            <person name="Korhonen P.K."/>
            <person name="Jex A.R."/>
            <person name="Hall R.S."/>
            <person name="Safavi-Hemami H."/>
            <person name="Kaewkong W."/>
            <person name="Bertrand D."/>
            <person name="Gao S."/>
            <person name="Seet Q."/>
            <person name="Wongkham S."/>
            <person name="Teh B.T."/>
            <person name="Wongkham C."/>
            <person name="Intapan P.M."/>
            <person name="Maleewong W."/>
            <person name="Yang X."/>
            <person name="Hu M."/>
            <person name="Wang Z."/>
            <person name="Hofmann A."/>
            <person name="Sternberg P.W."/>
            <person name="Tan P."/>
            <person name="Wang J."/>
            <person name="Gasser R.B."/>
        </authorList>
    </citation>
    <scope>NUCLEOTIDE SEQUENCE [LARGE SCALE GENOMIC DNA]</scope>
</reference>
<dbReference type="SUPFAM" id="SSF55785">
    <property type="entry name" value="PYP-like sensor domain (PAS domain)"/>
    <property type="match status" value="1"/>
</dbReference>
<dbReference type="Pfam" id="PF08447">
    <property type="entry name" value="PAS_3"/>
    <property type="match status" value="1"/>
</dbReference>
<dbReference type="InterPro" id="IPR013655">
    <property type="entry name" value="PAS_fold_3"/>
</dbReference>
<name>A0A074Z467_OPIVI</name>
<dbReference type="Gene3D" id="3.30.450.20">
    <property type="entry name" value="PAS domain"/>
    <property type="match status" value="1"/>
</dbReference>
<feature type="compositionally biased region" description="Polar residues" evidence="1">
    <location>
        <begin position="283"/>
        <end position="296"/>
    </location>
</feature>
<dbReference type="GeneID" id="20324059"/>
<sequence length="1108" mass="122025">MCLPKCGPGDSPRRYRVPNKVRQELHFTGNDEQHKRQHSPDVAVSEVSSYDAYLPFGGQFTGTDTLDCVPVPTEDSQASLRREKSRIAAKVRRQKENQSLVRLRLTLPIHAGKATHPPHIRKPAESYSSVVDDDNDSSNGDRLDSFALCEVPSYRAACSVSRQQQMAAPEFEKAVTIRLAGNSLCLYNWLYPEEHSDPSTTTTFCDTARAFGPLVRQPQSVFSQPSLSLWSQSLLALVVDTAENTVNSIIGLQLPELRARQFVAAASVSTSPSPKLRTVKPPVTQTRSTDSNSSMRWSPDACFPSSTACSPSSSSFSEKSERLVPGASWPVAFGDRYGHLTTLIPPDSSLGSPNLSSPVDSNMVLSRASSKDYPSVHVICWASYLLSSCSQKPGARCFATSHRQLSSTLSDHLGNPGSDSYPAACTLRVFLFNPVINPATAKRAQESDLYSSSSPIIPVSCLTDSPGDGSVNSHAGLASSPRSYHLWDSLKFVGAQPSFLSALDHTQADLLDHTLLDLVHPDDLEFVADALNSLSESEPVITTLHRLRSKSGAYRWARFLAFLTRRDSAQLLGSITGLSDSPSCASHSAEGVLMMRPHPTTGASSLAADLSSRKRRCSGDCNSSAGLCDEGEFLDAVKNTTCEFWLICCHQFVHFASDHNVSHAHSLSAPLPCEDLSGRMSFNHEKACIPPNTVCDMTSPQTHSMRRLPRPGYSLKRKRSTSPETMETFHPVGPELSDATYQPSLFNPCGDHLCDLEDLELNWKPGVHIDGGVTLANSAEFVNDKLKIGREIATYDGSSVVSKLEWTKQAPSIIPDTHEFDPGHAYKLYSSADSNGTADVDSLMQTPNSETSYSRSYSVCSLTSQDEFDSLTLMNPRFNMPGDVRNDPFDTPMEQVGQLLPQAEIFSVPHGYFFTQTDLMPDSSVWSSKRRRHAETCWIPDRSESQIYRLSSLNNETLSQDFSLRFLANDYTCHSLTDSYTPNETPCEQVSSHYLLAEPYATVPTEHRERLVLFVFIDSPNVQQQNAPHFLPSLTIFHTNLLIRVLVVRAVFLRLMLTRIILISPQFVSILPGIIMLRVIHVAAHTHTPPPPTFIHTTVLVSINGLRD</sequence>
<proteinExistence type="predicted"/>
<feature type="region of interest" description="Disordered" evidence="1">
    <location>
        <begin position="699"/>
        <end position="728"/>
    </location>
</feature>
<keyword evidence="2" id="KW-0472">Membrane</keyword>
<dbReference type="Proteomes" id="UP000054324">
    <property type="component" value="Unassembled WGS sequence"/>
</dbReference>
<evidence type="ECO:0000256" key="2">
    <source>
        <dbReference type="SAM" id="Phobius"/>
    </source>
</evidence>
<dbReference type="KEGG" id="ovi:T265_09891"/>
<keyword evidence="2" id="KW-0812">Transmembrane</keyword>
<dbReference type="CTD" id="20324059"/>
<dbReference type="InterPro" id="IPR035965">
    <property type="entry name" value="PAS-like_dom_sf"/>
</dbReference>
<feature type="region of interest" description="Disordered" evidence="1">
    <location>
        <begin position="273"/>
        <end position="296"/>
    </location>
</feature>
<dbReference type="AlphaFoldDB" id="A0A074Z467"/>
<feature type="compositionally biased region" description="Basic residues" evidence="1">
    <location>
        <begin position="704"/>
        <end position="720"/>
    </location>
</feature>
<feature type="transmembrane region" description="Helical" evidence="2">
    <location>
        <begin position="1030"/>
        <end position="1048"/>
    </location>
</feature>
<evidence type="ECO:0000313" key="5">
    <source>
        <dbReference type="Proteomes" id="UP000054324"/>
    </source>
</evidence>
<dbReference type="STRING" id="6198.A0A074Z467"/>
<feature type="region of interest" description="Disordered" evidence="1">
    <location>
        <begin position="113"/>
        <end position="138"/>
    </location>
</feature>
<evidence type="ECO:0000313" key="4">
    <source>
        <dbReference type="EMBL" id="KER21886.1"/>
    </source>
</evidence>
<evidence type="ECO:0000256" key="1">
    <source>
        <dbReference type="SAM" id="MobiDB-lite"/>
    </source>
</evidence>
<keyword evidence="2" id="KW-1133">Transmembrane helix</keyword>